<evidence type="ECO:0000259" key="1">
    <source>
        <dbReference type="Pfam" id="PF13456"/>
    </source>
</evidence>
<dbReference type="PANTHER" id="PTHR47074:SF11">
    <property type="entry name" value="REVERSE TRANSCRIPTASE-LIKE PROTEIN"/>
    <property type="match status" value="1"/>
</dbReference>
<feature type="domain" description="RNase H type-1" evidence="1">
    <location>
        <begin position="232"/>
        <end position="349"/>
    </location>
</feature>
<dbReference type="GO" id="GO:0003676">
    <property type="term" value="F:nucleic acid binding"/>
    <property type="evidence" value="ECO:0007669"/>
    <property type="project" value="InterPro"/>
</dbReference>
<dbReference type="Gene3D" id="3.30.420.10">
    <property type="entry name" value="Ribonuclease H-like superfamily/Ribonuclease H"/>
    <property type="match status" value="1"/>
</dbReference>
<dbReference type="GO" id="GO:0004523">
    <property type="term" value="F:RNA-DNA hybrid ribonuclease activity"/>
    <property type="evidence" value="ECO:0007669"/>
    <property type="project" value="InterPro"/>
</dbReference>
<dbReference type="InterPro" id="IPR044730">
    <property type="entry name" value="RNase_H-like_dom_plant"/>
</dbReference>
<gene>
    <name evidence="2" type="ORF">Slati_0774300</name>
</gene>
<reference evidence="2" key="2">
    <citation type="journal article" date="2024" name="Plant">
        <title>Genomic evolution and insights into agronomic trait innovations of Sesamum species.</title>
        <authorList>
            <person name="Miao H."/>
            <person name="Wang L."/>
            <person name="Qu L."/>
            <person name="Liu H."/>
            <person name="Sun Y."/>
            <person name="Le M."/>
            <person name="Wang Q."/>
            <person name="Wei S."/>
            <person name="Zheng Y."/>
            <person name="Lin W."/>
            <person name="Duan Y."/>
            <person name="Cao H."/>
            <person name="Xiong S."/>
            <person name="Wang X."/>
            <person name="Wei L."/>
            <person name="Li C."/>
            <person name="Ma Q."/>
            <person name="Ju M."/>
            <person name="Zhao R."/>
            <person name="Li G."/>
            <person name="Mu C."/>
            <person name="Tian Q."/>
            <person name="Mei H."/>
            <person name="Zhang T."/>
            <person name="Gao T."/>
            <person name="Zhang H."/>
        </authorList>
    </citation>
    <scope>NUCLEOTIDE SEQUENCE</scope>
    <source>
        <strain evidence="2">KEN1</strain>
    </source>
</reference>
<protein>
    <recommendedName>
        <fullName evidence="1">RNase H type-1 domain-containing protein</fullName>
    </recommendedName>
</protein>
<dbReference type="PANTHER" id="PTHR47074">
    <property type="entry name" value="BNAC02G40300D PROTEIN"/>
    <property type="match status" value="1"/>
</dbReference>
<reference evidence="2" key="1">
    <citation type="submission" date="2020-06" db="EMBL/GenBank/DDBJ databases">
        <authorList>
            <person name="Li T."/>
            <person name="Hu X."/>
            <person name="Zhang T."/>
            <person name="Song X."/>
            <person name="Zhang H."/>
            <person name="Dai N."/>
            <person name="Sheng W."/>
            <person name="Hou X."/>
            <person name="Wei L."/>
        </authorList>
    </citation>
    <scope>NUCLEOTIDE SEQUENCE</scope>
    <source>
        <strain evidence="2">KEN1</strain>
        <tissue evidence="2">Leaf</tissue>
    </source>
</reference>
<dbReference type="InterPro" id="IPR002156">
    <property type="entry name" value="RNaseH_domain"/>
</dbReference>
<name>A0AAW2XNN7_9LAMI</name>
<dbReference type="CDD" id="cd06222">
    <property type="entry name" value="RNase_H_like"/>
    <property type="match status" value="1"/>
</dbReference>
<accession>A0AAW2XNN7</accession>
<dbReference type="EMBL" id="JACGWN010000003">
    <property type="protein sequence ID" value="KAL0454351.1"/>
    <property type="molecule type" value="Genomic_DNA"/>
</dbReference>
<dbReference type="InterPro" id="IPR052929">
    <property type="entry name" value="RNase_H-like_EbsB-rel"/>
</dbReference>
<organism evidence="2">
    <name type="scientific">Sesamum latifolium</name>
    <dbReference type="NCBI Taxonomy" id="2727402"/>
    <lineage>
        <taxon>Eukaryota</taxon>
        <taxon>Viridiplantae</taxon>
        <taxon>Streptophyta</taxon>
        <taxon>Embryophyta</taxon>
        <taxon>Tracheophyta</taxon>
        <taxon>Spermatophyta</taxon>
        <taxon>Magnoliopsida</taxon>
        <taxon>eudicotyledons</taxon>
        <taxon>Gunneridae</taxon>
        <taxon>Pentapetalae</taxon>
        <taxon>asterids</taxon>
        <taxon>lamiids</taxon>
        <taxon>Lamiales</taxon>
        <taxon>Pedaliaceae</taxon>
        <taxon>Sesamum</taxon>
    </lineage>
</organism>
<dbReference type="Pfam" id="PF13456">
    <property type="entry name" value="RVT_3"/>
    <property type="match status" value="1"/>
</dbReference>
<evidence type="ECO:0000313" key="2">
    <source>
        <dbReference type="EMBL" id="KAL0454351.1"/>
    </source>
</evidence>
<proteinExistence type="predicted"/>
<dbReference type="SUPFAM" id="SSF53098">
    <property type="entry name" value="Ribonuclease H-like"/>
    <property type="match status" value="1"/>
</dbReference>
<comment type="caution">
    <text evidence="2">The sequence shown here is derived from an EMBL/GenBank/DDBJ whole genome shotgun (WGS) entry which is preliminary data.</text>
</comment>
<dbReference type="InterPro" id="IPR012337">
    <property type="entry name" value="RNaseH-like_sf"/>
</dbReference>
<dbReference type="AlphaFoldDB" id="A0AAW2XNN7"/>
<sequence>MANWYRPCCEYLEGSVDTPSNLVSGYYSYPAARLNFLEDRDLILQIPLSQVCTPDLLVWHYSSNGLYSVHSAYHLALSLVIPAGASEQPGGGGLDVLCGKRKFLTRRGVLMASYPDLLPTASNLHKRMPFESGCCPFCGTEDEIPIHTLLRCSFARQVWALSGIRWSDIDSLVPTVEEWFKLLVLKLSPPLFNLVAMFCWTIWWSRNLKCAKKEFLAPLQTSLKLTLMGGGGVREGSRVLGLGVIVRNAEGLVLEWISSRVDRGGSAFLDESFAAREALRLALRRQWNRVILEGDCYSLLQKLSSSLSDYSFSSSIVEDSRSFASELEHVSYSYVRMSCNSAADLLAQLAFNQEGDSSSVPPGLISVLSGDLAV</sequence>
<dbReference type="InterPro" id="IPR036397">
    <property type="entry name" value="RNaseH_sf"/>
</dbReference>